<sequence>MSLELFHQKERGGVAIKAKLNKRRETAVRPGQEEKESVVRAQMFLKMLFARARSRAICRRRSARVPLKNSGSPPPCLLRPTRINTADGEGVKEESHSAIFSFPLKSYISRFKFVFIVLFQPK</sequence>
<reference evidence="1" key="2">
    <citation type="submission" date="2025-03" db="EMBL/GenBank/DDBJ databases">
        <authorList>
            <consortium name="ELIXIR-Norway"/>
            <consortium name="Elixir Norway"/>
        </authorList>
    </citation>
    <scope>NUCLEOTIDE SEQUENCE</scope>
</reference>
<name>A0AC59YAP3_RANTA</name>
<evidence type="ECO:0000313" key="1">
    <source>
        <dbReference type="EMBL" id="CAM9529196.1"/>
    </source>
</evidence>
<protein>
    <submittedName>
        <fullName evidence="1">Uncharacterized protein</fullName>
    </submittedName>
</protein>
<organism evidence="1 2">
    <name type="scientific">Rangifer tarandus platyrhynchus</name>
    <name type="common">Svalbard reindeer</name>
    <dbReference type="NCBI Taxonomy" id="3082113"/>
    <lineage>
        <taxon>Eukaryota</taxon>
        <taxon>Metazoa</taxon>
        <taxon>Chordata</taxon>
        <taxon>Craniata</taxon>
        <taxon>Vertebrata</taxon>
        <taxon>Euteleostomi</taxon>
        <taxon>Mammalia</taxon>
        <taxon>Eutheria</taxon>
        <taxon>Laurasiatheria</taxon>
        <taxon>Artiodactyla</taxon>
        <taxon>Ruminantia</taxon>
        <taxon>Pecora</taxon>
        <taxon>Cervidae</taxon>
        <taxon>Odocoileinae</taxon>
        <taxon>Rangifer</taxon>
    </lineage>
</organism>
<dbReference type="EMBL" id="OX596095">
    <property type="protein sequence ID" value="CAM9529196.1"/>
    <property type="molecule type" value="Genomic_DNA"/>
</dbReference>
<proteinExistence type="predicted"/>
<gene>
    <name evidence="1" type="ORF">MRATA1EN22A_LOCUS3818</name>
</gene>
<accession>A0AC59YAP3</accession>
<evidence type="ECO:0000313" key="2">
    <source>
        <dbReference type="Proteomes" id="UP001162501"/>
    </source>
</evidence>
<reference evidence="1" key="1">
    <citation type="submission" date="2023-05" db="EMBL/GenBank/DDBJ databases">
        <authorList>
            <consortium name="ELIXIR-Norway"/>
        </authorList>
    </citation>
    <scope>NUCLEOTIDE SEQUENCE</scope>
</reference>
<dbReference type="Proteomes" id="UP001162501">
    <property type="component" value="Chromosome 11"/>
</dbReference>